<dbReference type="AlphaFoldDB" id="A0A420HEV7"/>
<dbReference type="STRING" id="212602.A0A420HEV7"/>
<evidence type="ECO:0000256" key="1">
    <source>
        <dbReference type="SAM" id="MobiDB-lite"/>
    </source>
</evidence>
<evidence type="ECO:0000259" key="2">
    <source>
        <dbReference type="PROSITE" id="PS50003"/>
    </source>
</evidence>
<feature type="region of interest" description="Disordered" evidence="1">
    <location>
        <begin position="198"/>
        <end position="259"/>
    </location>
</feature>
<sequence length="593" mass="65571">MNIMEGFLLVPSDRGALIGRASWKPRYIVLGNHIEPNLYNNSIQSLSEKSSKSRIHLKSSSKSDLTDISDKSDDRSQLYLSIFKAKGEWEYLAHHPISAVQLCEIRNIQHRKQSPPLPTLVVEFKPESTTTKLRKRRLSKTSMSLKDSYSNALLFRSLESERHSIYDWVVQMKILLTAHAPLGDSAFGSFVSIKNPIMNRSNSTSNKKNDSQSKIISPTNKSSSYTSLGKYSEVISPSPSLRSRRSDLSSKASSFAQGSGLTSPLGFASGIASDNPSPSSLGGYDHQLIEGWTSAQGRTSALSSHTRGNNSNASGITTSTTRETILDRAFQMRCIPGSERLFPQEDIDKLSSTARFEALMRENDERKQATQDASSTQIPPSQNLEESKIEKIAESFQEDSYIDCEEKELPVPAQKALDFISGRRVSTKQQLSLTSKNKVPTLNTQALSALLGDDVTVDEQESIISRTETSSCRNSSRPSTLTIPLRSYSSTTISNNEENNNNAPNIKIDTKENRLSSSSVKRLSFQEFARRLSSTSSLLLVQPNASSNSGRGYVDYSSDLTVNPRSCSTTDERERRCSWRSGVSAFGVEGTFM</sequence>
<feature type="compositionally biased region" description="Polar residues" evidence="1">
    <location>
        <begin position="198"/>
        <end position="229"/>
    </location>
</feature>
<feature type="compositionally biased region" description="Polar residues" evidence="1">
    <location>
        <begin position="370"/>
        <end position="384"/>
    </location>
</feature>
<protein>
    <recommendedName>
        <fullName evidence="2">PH domain-containing protein</fullName>
    </recommendedName>
</protein>
<gene>
    <name evidence="3" type="ORF">OnM2_085025</name>
</gene>
<dbReference type="InterPro" id="IPR001849">
    <property type="entry name" value="PH_domain"/>
</dbReference>
<comment type="caution">
    <text evidence="3">The sequence shown here is derived from an EMBL/GenBank/DDBJ whole genome shotgun (WGS) entry which is preliminary data.</text>
</comment>
<reference evidence="3 4" key="1">
    <citation type="journal article" date="2018" name="BMC Genomics">
        <title>Comparative genome analyses reveal sequence features reflecting distinct modes of host-adaptation between dicot and monocot powdery mildew.</title>
        <authorList>
            <person name="Wu Y."/>
            <person name="Ma X."/>
            <person name="Pan Z."/>
            <person name="Kale S.D."/>
            <person name="Song Y."/>
            <person name="King H."/>
            <person name="Zhang Q."/>
            <person name="Presley C."/>
            <person name="Deng X."/>
            <person name="Wei C.I."/>
            <person name="Xiao S."/>
        </authorList>
    </citation>
    <scope>NUCLEOTIDE SEQUENCE [LARGE SCALE GENOMIC DNA]</scope>
    <source>
        <strain evidence="3">UMSG2</strain>
    </source>
</reference>
<accession>A0A420HEV7</accession>
<feature type="region of interest" description="Disordered" evidence="1">
    <location>
        <begin position="297"/>
        <end position="317"/>
    </location>
</feature>
<dbReference type="PROSITE" id="PS50003">
    <property type="entry name" value="PH_DOMAIN"/>
    <property type="match status" value="1"/>
</dbReference>
<dbReference type="OrthoDB" id="5379885at2759"/>
<proteinExistence type="predicted"/>
<feature type="region of interest" description="Disordered" evidence="1">
    <location>
        <begin position="364"/>
        <end position="386"/>
    </location>
</feature>
<evidence type="ECO:0000313" key="3">
    <source>
        <dbReference type="EMBL" id="RKF55982.1"/>
    </source>
</evidence>
<dbReference type="Proteomes" id="UP000286134">
    <property type="component" value="Unassembled WGS sequence"/>
</dbReference>
<name>A0A420HEV7_9PEZI</name>
<evidence type="ECO:0000313" key="4">
    <source>
        <dbReference type="Proteomes" id="UP000286134"/>
    </source>
</evidence>
<dbReference type="EMBL" id="MCFK01008522">
    <property type="protein sequence ID" value="RKF55982.1"/>
    <property type="molecule type" value="Genomic_DNA"/>
</dbReference>
<organism evidence="3 4">
    <name type="scientific">Erysiphe neolycopersici</name>
    <dbReference type="NCBI Taxonomy" id="212602"/>
    <lineage>
        <taxon>Eukaryota</taxon>
        <taxon>Fungi</taxon>
        <taxon>Dikarya</taxon>
        <taxon>Ascomycota</taxon>
        <taxon>Pezizomycotina</taxon>
        <taxon>Leotiomycetes</taxon>
        <taxon>Erysiphales</taxon>
        <taxon>Erysiphaceae</taxon>
        <taxon>Erysiphe</taxon>
    </lineage>
</organism>
<feature type="domain" description="PH" evidence="2">
    <location>
        <begin position="1"/>
        <end position="177"/>
    </location>
</feature>
<keyword evidence="4" id="KW-1185">Reference proteome</keyword>